<dbReference type="InterPro" id="IPR029058">
    <property type="entry name" value="AB_hydrolase_fold"/>
</dbReference>
<name>A0A1G6H9F8_9MICO</name>
<keyword evidence="2" id="KW-1185">Reference proteome</keyword>
<evidence type="ECO:0000313" key="1">
    <source>
        <dbReference type="EMBL" id="SDB90784.1"/>
    </source>
</evidence>
<dbReference type="STRING" id="1814289.SAMN05216410_0846"/>
<dbReference type="Gene3D" id="3.40.50.1820">
    <property type="entry name" value="alpha/beta hydrolase"/>
    <property type="match status" value="1"/>
</dbReference>
<dbReference type="RefSeq" id="WP_093181018.1">
    <property type="nucleotide sequence ID" value="NZ_FMYH01000001.1"/>
</dbReference>
<dbReference type="EMBL" id="FMYH01000001">
    <property type="protein sequence ID" value="SDB90784.1"/>
    <property type="molecule type" value="Genomic_DNA"/>
</dbReference>
<protein>
    <submittedName>
        <fullName evidence="1">Uncharacterized protein</fullName>
    </submittedName>
</protein>
<organism evidence="1 2">
    <name type="scientific">Sanguibacter gelidistatuariae</name>
    <dbReference type="NCBI Taxonomy" id="1814289"/>
    <lineage>
        <taxon>Bacteria</taxon>
        <taxon>Bacillati</taxon>
        <taxon>Actinomycetota</taxon>
        <taxon>Actinomycetes</taxon>
        <taxon>Micrococcales</taxon>
        <taxon>Sanguibacteraceae</taxon>
        <taxon>Sanguibacter</taxon>
    </lineage>
</organism>
<sequence length="559" mass="57228">MSDDQSIDDHSITLTVTGGAGGQAANTADIATAAGLIAAAAAHLADARRRCAEVSAIVLAGYLQHCFDFSPTRDPVRGIYLKGAADAAQLLGSALLAQEHRLLSLDRRTRTAGQVLDDAEQSVMSGMWNAARTVDGWDLSPLAFGRTVVVGGMSVPGGSFQERFVAGIGAGIGKYNPSRNFLRPPGIADGAVVLARHASFYSGWTWPSTTLHLPGAQPEPPRDLRPGHLTERRVMAAPVTSVTGATAEINSLPAETIEIQKIPHDDGSVTWGVYIRGMDDLTIGSNSPFSLENNLVLAQGERSTGMDLVESAMQQAGIPVGAAVGLYGHSEGGTVAVSLAGDPTFRRRYDVRNVATFGSPTAGITLNPPVPMLSVQNQDEVISSLAGAAPPDSPERVTIAADLPGGPDLPGIPGPERAHSAHSLTTHGEVLDLALARGVPGVAEAVEQQSAVLGDAGVVVMPAGTPEAGRTVVTPPATVETMYFSPGPVLGTGPGAGLGMGAAAASPLPSVSGEVCLPGSGSPVVGPTLVTPTPPTLPDGSLDWEEMSRRAGAITQPLS</sequence>
<gene>
    <name evidence="1" type="ORF">SAMN05216410_0846</name>
</gene>
<accession>A0A1G6H9F8</accession>
<reference evidence="1 2" key="1">
    <citation type="submission" date="2016-09" db="EMBL/GenBank/DDBJ databases">
        <authorList>
            <person name="Capua I."/>
            <person name="De Benedictis P."/>
            <person name="Joannis T."/>
            <person name="Lombin L.H."/>
            <person name="Cattoli G."/>
        </authorList>
    </citation>
    <scope>NUCLEOTIDE SEQUENCE [LARGE SCALE GENOMIC DNA]</scope>
    <source>
        <strain evidence="1 2">ISLP-3</strain>
    </source>
</reference>
<proteinExistence type="predicted"/>
<evidence type="ECO:0000313" key="2">
    <source>
        <dbReference type="Proteomes" id="UP000199039"/>
    </source>
</evidence>
<dbReference type="SUPFAM" id="SSF53474">
    <property type="entry name" value="alpha/beta-Hydrolases"/>
    <property type="match status" value="1"/>
</dbReference>
<dbReference type="OrthoDB" id="5095936at2"/>
<dbReference type="Proteomes" id="UP000199039">
    <property type="component" value="Unassembled WGS sequence"/>
</dbReference>
<dbReference type="AlphaFoldDB" id="A0A1G6H9F8"/>